<evidence type="ECO:0000256" key="4">
    <source>
        <dbReference type="ARBA" id="ARBA00023163"/>
    </source>
</evidence>
<dbReference type="STRING" id="1513793.SAMN06296036_102419"/>
<dbReference type="AlphaFoldDB" id="A0A1Y6B899"/>
<dbReference type="EMBL" id="FWZT01000002">
    <property type="protein sequence ID" value="SME98112.1"/>
    <property type="molecule type" value="Genomic_DNA"/>
</dbReference>
<dbReference type="InterPro" id="IPR007630">
    <property type="entry name" value="RNA_pol_sigma70_r4"/>
</dbReference>
<dbReference type="InterPro" id="IPR013325">
    <property type="entry name" value="RNA_pol_sigma_r2"/>
</dbReference>
<dbReference type="CDD" id="cd06171">
    <property type="entry name" value="Sigma70_r4"/>
    <property type="match status" value="1"/>
</dbReference>
<evidence type="ECO:0000259" key="5">
    <source>
        <dbReference type="Pfam" id="PF04545"/>
    </source>
</evidence>
<dbReference type="GO" id="GO:0003677">
    <property type="term" value="F:DNA binding"/>
    <property type="evidence" value="ECO:0007669"/>
    <property type="project" value="UniProtKB-KW"/>
</dbReference>
<evidence type="ECO:0000256" key="3">
    <source>
        <dbReference type="ARBA" id="ARBA00023125"/>
    </source>
</evidence>
<dbReference type="SUPFAM" id="SSF88946">
    <property type="entry name" value="Sigma2 domain of RNA polymerase sigma factors"/>
    <property type="match status" value="1"/>
</dbReference>
<reference evidence="7" key="1">
    <citation type="submission" date="2017-04" db="EMBL/GenBank/DDBJ databases">
        <authorList>
            <person name="Varghese N."/>
            <person name="Submissions S."/>
        </authorList>
    </citation>
    <scope>NUCLEOTIDE SEQUENCE [LARGE SCALE GENOMIC DNA]</scope>
    <source>
        <strain evidence="7">RKEM611</strain>
    </source>
</reference>
<protein>
    <submittedName>
        <fullName evidence="6">RNA polymerase sigma factor, sigma-70 family</fullName>
    </submittedName>
</protein>
<dbReference type="Proteomes" id="UP000192907">
    <property type="component" value="Unassembled WGS sequence"/>
</dbReference>
<dbReference type="SUPFAM" id="SSF88659">
    <property type="entry name" value="Sigma3 and sigma4 domains of RNA polymerase sigma factors"/>
    <property type="match status" value="1"/>
</dbReference>
<name>A0A1Y6B899_9BACT</name>
<dbReference type="GO" id="GO:0016987">
    <property type="term" value="F:sigma factor activity"/>
    <property type="evidence" value="ECO:0007669"/>
    <property type="project" value="UniProtKB-KW"/>
</dbReference>
<dbReference type="Pfam" id="PF04545">
    <property type="entry name" value="Sigma70_r4"/>
    <property type="match status" value="1"/>
</dbReference>
<dbReference type="NCBIfam" id="TIGR02937">
    <property type="entry name" value="sigma70-ECF"/>
    <property type="match status" value="1"/>
</dbReference>
<keyword evidence="4" id="KW-0804">Transcription</keyword>
<dbReference type="GO" id="GO:0006352">
    <property type="term" value="P:DNA-templated transcription initiation"/>
    <property type="evidence" value="ECO:0007669"/>
    <property type="project" value="InterPro"/>
</dbReference>
<organism evidence="6 7">
    <name type="scientific">Pseudobacteriovorax antillogorgiicola</name>
    <dbReference type="NCBI Taxonomy" id="1513793"/>
    <lineage>
        <taxon>Bacteria</taxon>
        <taxon>Pseudomonadati</taxon>
        <taxon>Bdellovibrionota</taxon>
        <taxon>Oligoflexia</taxon>
        <taxon>Oligoflexales</taxon>
        <taxon>Pseudobacteriovoracaceae</taxon>
        <taxon>Pseudobacteriovorax</taxon>
    </lineage>
</organism>
<dbReference type="InterPro" id="IPR013324">
    <property type="entry name" value="RNA_pol_sigma_r3/r4-like"/>
</dbReference>
<dbReference type="InterPro" id="IPR014284">
    <property type="entry name" value="RNA_pol_sigma-70_dom"/>
</dbReference>
<dbReference type="Gene3D" id="1.20.140.160">
    <property type="match status" value="1"/>
</dbReference>
<proteinExistence type="predicted"/>
<evidence type="ECO:0000313" key="7">
    <source>
        <dbReference type="Proteomes" id="UP000192907"/>
    </source>
</evidence>
<evidence type="ECO:0000256" key="2">
    <source>
        <dbReference type="ARBA" id="ARBA00023082"/>
    </source>
</evidence>
<evidence type="ECO:0000313" key="6">
    <source>
        <dbReference type="EMBL" id="SME98112.1"/>
    </source>
</evidence>
<dbReference type="PANTHER" id="PTHR30385">
    <property type="entry name" value="SIGMA FACTOR F FLAGELLAR"/>
    <property type="match status" value="1"/>
</dbReference>
<keyword evidence="2" id="KW-0731">Sigma factor</keyword>
<keyword evidence="3" id="KW-0238">DNA-binding</keyword>
<dbReference type="Gene3D" id="1.20.120.1810">
    <property type="match status" value="1"/>
</dbReference>
<keyword evidence="7" id="KW-1185">Reference proteome</keyword>
<accession>A0A1Y6B899</accession>
<evidence type="ECO:0000256" key="1">
    <source>
        <dbReference type="ARBA" id="ARBA00023015"/>
    </source>
</evidence>
<feature type="domain" description="RNA polymerase sigma-70 region 4" evidence="5">
    <location>
        <begin position="263"/>
        <end position="312"/>
    </location>
</feature>
<keyword evidence="1" id="KW-0805">Transcription regulation</keyword>
<dbReference type="RefSeq" id="WP_159455138.1">
    <property type="nucleotide sequence ID" value="NZ_FWZT01000002.1"/>
</dbReference>
<sequence>MATQINISEFALDYMTKLSEVLDQEILRYYSDIVETVEDGDDSQQDAERLRLIILDQICSRSEDTDRLDRIVSNKSGKSEFLDRLKQDWERLPHRLVAKHWHLVRQVAATYHIDVKYDNDQEFNDIVGVAQEVLYQSAKKYMRRPRGDFKSFVWPILRQKIKEEQGRKHPVPFKIRKKLRALGDLREAYSYRTDVTLTKDVVRDALQLSEQELDELLSIEAVWGNGAEIESDVVIEDIEEPDLSPNALAILVSIENEALLKEAIDQLNDKEKALIHGLYFQDHSARELAETLDIPLNVLKKNHKKALKRLRQIVDGES</sequence>
<gene>
    <name evidence="6" type="ORF">SAMN06296036_102419</name>
</gene>